<gene>
    <name evidence="2" type="ORF">PACLA_8A025328</name>
</gene>
<dbReference type="EMBL" id="CACRXK020001778">
    <property type="protein sequence ID" value="CAB3991041.1"/>
    <property type="molecule type" value="Genomic_DNA"/>
</dbReference>
<organism evidence="2 3">
    <name type="scientific">Paramuricea clavata</name>
    <name type="common">Red gorgonian</name>
    <name type="synonym">Violescent sea-whip</name>
    <dbReference type="NCBI Taxonomy" id="317549"/>
    <lineage>
        <taxon>Eukaryota</taxon>
        <taxon>Metazoa</taxon>
        <taxon>Cnidaria</taxon>
        <taxon>Anthozoa</taxon>
        <taxon>Octocorallia</taxon>
        <taxon>Malacalcyonacea</taxon>
        <taxon>Plexauridae</taxon>
        <taxon>Paramuricea</taxon>
    </lineage>
</organism>
<feature type="compositionally biased region" description="Low complexity" evidence="1">
    <location>
        <begin position="31"/>
        <end position="46"/>
    </location>
</feature>
<feature type="compositionally biased region" description="Basic and acidic residues" evidence="1">
    <location>
        <begin position="1"/>
        <end position="10"/>
    </location>
</feature>
<feature type="region of interest" description="Disordered" evidence="1">
    <location>
        <begin position="1"/>
        <end position="74"/>
    </location>
</feature>
<evidence type="ECO:0000256" key="1">
    <source>
        <dbReference type="SAM" id="MobiDB-lite"/>
    </source>
</evidence>
<dbReference type="AlphaFoldDB" id="A0A7D9HUX1"/>
<sequence length="74" mass="8073">ASAEKNREHPITNTPPESNTDSAATHNPEQTATFTKTTRITKATDTPSSERTQQPSTNIKRPKSDEPKIIDASP</sequence>
<comment type="caution">
    <text evidence="2">The sequence shown here is derived from an EMBL/GenBank/DDBJ whole genome shotgun (WGS) entry which is preliminary data.</text>
</comment>
<evidence type="ECO:0000313" key="2">
    <source>
        <dbReference type="EMBL" id="CAB3991041.1"/>
    </source>
</evidence>
<feature type="compositionally biased region" description="Polar residues" evidence="1">
    <location>
        <begin position="47"/>
        <end position="59"/>
    </location>
</feature>
<name>A0A7D9HUX1_PARCT</name>
<evidence type="ECO:0000313" key="3">
    <source>
        <dbReference type="Proteomes" id="UP001152795"/>
    </source>
</evidence>
<feature type="non-terminal residue" evidence="2">
    <location>
        <position position="74"/>
    </location>
</feature>
<proteinExistence type="predicted"/>
<accession>A0A7D9HUX1</accession>
<feature type="non-terminal residue" evidence="2">
    <location>
        <position position="1"/>
    </location>
</feature>
<feature type="compositionally biased region" description="Polar residues" evidence="1">
    <location>
        <begin position="11"/>
        <end position="30"/>
    </location>
</feature>
<protein>
    <submittedName>
        <fullName evidence="2">Uncharacterized protein</fullName>
    </submittedName>
</protein>
<reference evidence="2" key="1">
    <citation type="submission" date="2020-04" db="EMBL/GenBank/DDBJ databases">
        <authorList>
            <person name="Alioto T."/>
            <person name="Alioto T."/>
            <person name="Gomez Garrido J."/>
        </authorList>
    </citation>
    <scope>NUCLEOTIDE SEQUENCE</scope>
    <source>
        <strain evidence="2">A484AB</strain>
    </source>
</reference>
<dbReference type="Proteomes" id="UP001152795">
    <property type="component" value="Unassembled WGS sequence"/>
</dbReference>
<feature type="compositionally biased region" description="Basic and acidic residues" evidence="1">
    <location>
        <begin position="62"/>
        <end position="74"/>
    </location>
</feature>
<keyword evidence="3" id="KW-1185">Reference proteome</keyword>